<dbReference type="EMBL" id="JNOM01000074">
    <property type="protein sequence ID" value="KNG87672.1"/>
    <property type="molecule type" value="Genomic_DNA"/>
</dbReference>
<keyword evidence="4" id="KW-0349">Heme</keyword>
<dbReference type="GO" id="GO:0016705">
    <property type="term" value="F:oxidoreductase activity, acting on paired donors, with incorporation or reduction of molecular oxygen"/>
    <property type="evidence" value="ECO:0007669"/>
    <property type="project" value="InterPro"/>
</dbReference>
<gene>
    <name evidence="5" type="ORF">ANOM_004131</name>
</gene>
<keyword evidence="4" id="KW-0479">Metal-binding</keyword>
<organism evidence="5 6">
    <name type="scientific">Aspergillus nomiae NRRL (strain ATCC 15546 / NRRL 13137 / CBS 260.88 / M93)</name>
    <dbReference type="NCBI Taxonomy" id="1509407"/>
    <lineage>
        <taxon>Eukaryota</taxon>
        <taxon>Fungi</taxon>
        <taxon>Dikarya</taxon>
        <taxon>Ascomycota</taxon>
        <taxon>Pezizomycotina</taxon>
        <taxon>Eurotiomycetes</taxon>
        <taxon>Eurotiomycetidae</taxon>
        <taxon>Eurotiales</taxon>
        <taxon>Aspergillaceae</taxon>
        <taxon>Aspergillus</taxon>
        <taxon>Aspergillus subgen. Circumdati</taxon>
    </lineage>
</organism>
<dbReference type="Gene3D" id="1.10.630.10">
    <property type="entry name" value="Cytochrome P450"/>
    <property type="match status" value="1"/>
</dbReference>
<dbReference type="InterPro" id="IPR001128">
    <property type="entry name" value="Cyt_P450"/>
</dbReference>
<dbReference type="GeneID" id="26805935"/>
<dbReference type="AlphaFoldDB" id="A0A0L1J7F4"/>
<dbReference type="SUPFAM" id="SSF48264">
    <property type="entry name" value="Cytochrome P450"/>
    <property type="match status" value="1"/>
</dbReference>
<evidence type="ECO:0000256" key="4">
    <source>
        <dbReference type="PIRSR" id="PIRSR602401-1"/>
    </source>
</evidence>
<evidence type="ECO:0000256" key="1">
    <source>
        <dbReference type="ARBA" id="ARBA00010617"/>
    </source>
</evidence>
<evidence type="ECO:0008006" key="7">
    <source>
        <dbReference type="Google" id="ProtNLM"/>
    </source>
</evidence>
<dbReference type="OrthoDB" id="3934656at2759"/>
<accession>A0A0L1J7F4</accession>
<dbReference type="GO" id="GO:0005506">
    <property type="term" value="F:iron ion binding"/>
    <property type="evidence" value="ECO:0007669"/>
    <property type="project" value="InterPro"/>
</dbReference>
<feature type="binding site" description="axial binding residue" evidence="4">
    <location>
        <position position="419"/>
    </location>
    <ligand>
        <name>heme</name>
        <dbReference type="ChEBI" id="CHEBI:30413"/>
    </ligand>
    <ligandPart>
        <name>Fe</name>
        <dbReference type="ChEBI" id="CHEBI:18248"/>
    </ligandPart>
</feature>
<evidence type="ECO:0000256" key="2">
    <source>
        <dbReference type="ARBA" id="ARBA00023002"/>
    </source>
</evidence>
<evidence type="ECO:0000256" key="3">
    <source>
        <dbReference type="ARBA" id="ARBA00023033"/>
    </source>
</evidence>
<dbReference type="PANTHER" id="PTHR24305:SF166">
    <property type="entry name" value="CYTOCHROME P450 12A4, MITOCHONDRIAL-RELATED"/>
    <property type="match status" value="1"/>
</dbReference>
<comment type="cofactor">
    <cofactor evidence="4">
        <name>heme</name>
        <dbReference type="ChEBI" id="CHEBI:30413"/>
    </cofactor>
</comment>
<keyword evidence="3" id="KW-0503">Monooxygenase</keyword>
<reference evidence="5 6" key="1">
    <citation type="submission" date="2014-06" db="EMBL/GenBank/DDBJ databases">
        <title>The Genome of the Aflatoxigenic Filamentous Fungus Aspergillus nomius.</title>
        <authorList>
            <person name="Moore M.G."/>
            <person name="Shannon B.M."/>
            <person name="Brian M.M."/>
        </authorList>
    </citation>
    <scope>NUCLEOTIDE SEQUENCE [LARGE SCALE GENOMIC DNA]</scope>
    <source>
        <strain evidence="5 6">NRRL 13137</strain>
    </source>
</reference>
<dbReference type="GO" id="GO:0004497">
    <property type="term" value="F:monooxygenase activity"/>
    <property type="evidence" value="ECO:0007669"/>
    <property type="project" value="UniProtKB-KW"/>
</dbReference>
<dbReference type="InterPro" id="IPR036396">
    <property type="entry name" value="Cyt_P450_sf"/>
</dbReference>
<dbReference type="Pfam" id="PF00067">
    <property type="entry name" value="p450"/>
    <property type="match status" value="1"/>
</dbReference>
<protein>
    <recommendedName>
        <fullName evidence="7">Cytochrome P450</fullName>
    </recommendedName>
</protein>
<dbReference type="InterPro" id="IPR002401">
    <property type="entry name" value="Cyt_P450_E_grp-I"/>
</dbReference>
<dbReference type="GO" id="GO:0020037">
    <property type="term" value="F:heme binding"/>
    <property type="evidence" value="ECO:0007669"/>
    <property type="project" value="InterPro"/>
</dbReference>
<comment type="similarity">
    <text evidence="1">Belongs to the cytochrome P450 family.</text>
</comment>
<comment type="caution">
    <text evidence="5">The sequence shown here is derived from an EMBL/GenBank/DDBJ whole genome shotgun (WGS) entry which is preliminary data.</text>
</comment>
<proteinExistence type="inferred from homology"/>
<name>A0A0L1J7F4_ASPN3</name>
<dbReference type="PANTHER" id="PTHR24305">
    <property type="entry name" value="CYTOCHROME P450"/>
    <property type="match status" value="1"/>
</dbReference>
<dbReference type="InterPro" id="IPR050121">
    <property type="entry name" value="Cytochrome_P450_monoxygenase"/>
</dbReference>
<keyword evidence="2" id="KW-0560">Oxidoreductase</keyword>
<keyword evidence="4" id="KW-0408">Iron</keyword>
<dbReference type="Proteomes" id="UP000037505">
    <property type="component" value="Unassembled WGS sequence"/>
</dbReference>
<dbReference type="PRINTS" id="PR00463">
    <property type="entry name" value="EP450I"/>
</dbReference>
<sequence>MAMIGTYRRWLHPLASIPGPFLASVSNWHQGWCFMQGGSQEYYRRLHEEYGPVVRYGPDSVMINDPYFLPHIFHRRAEKTSFYANNPGLFGVQEYQDLLSIKPGLAAMFCMASIKAYEPQVNRCLLALLDGLKASGASTPLDEWIGWFTYDVVGSILFGDPIGFHKKRQDIQGLVAATSLAFDTIDYLARVPKLSWFYRETYLGRKLFQFQAEYQNGIHVLHTVLEKEYDRHHRGTDAVPGKSHTILHRLISSKYANGTALTAQDIKGEAMQTMMAGSATIASATNRLLNNLIEHPQVLAKLQHEIDQVRLTQTSRPIPFEQAYALPYTHACIRESFRLTPTIPLFPRKAPNGGLTYKGIYIPEGTAVASSPWITMKSTVLYGDDAAVYRPERWLEASRERLREWDRYEFHWGYGNRLCTGKHLSVMEIYKLTFEKPLGVHWERKKNIGMS</sequence>
<keyword evidence="6" id="KW-1185">Reference proteome</keyword>
<dbReference type="STRING" id="1509407.A0A0L1J7F4"/>
<evidence type="ECO:0000313" key="5">
    <source>
        <dbReference type="EMBL" id="KNG87672.1"/>
    </source>
</evidence>
<dbReference type="RefSeq" id="XP_015408595.1">
    <property type="nucleotide sequence ID" value="XM_015549388.1"/>
</dbReference>
<evidence type="ECO:0000313" key="6">
    <source>
        <dbReference type="Proteomes" id="UP000037505"/>
    </source>
</evidence>